<dbReference type="Proteomes" id="UP000186601">
    <property type="component" value="Unassembled WGS sequence"/>
</dbReference>
<keyword evidence="1" id="KW-1133">Transmembrane helix</keyword>
<proteinExistence type="predicted"/>
<evidence type="ECO:0000256" key="1">
    <source>
        <dbReference type="SAM" id="Phobius"/>
    </source>
</evidence>
<evidence type="ECO:0000313" key="2">
    <source>
        <dbReference type="EMBL" id="PSR80724.1"/>
    </source>
</evidence>
<name>A0A2R6NYT2_9APHY</name>
<evidence type="ECO:0000313" key="3">
    <source>
        <dbReference type="Proteomes" id="UP000186601"/>
    </source>
</evidence>
<keyword evidence="1" id="KW-0812">Transmembrane</keyword>
<comment type="caution">
    <text evidence="2">The sequence shown here is derived from an EMBL/GenBank/DDBJ whole genome shotgun (WGS) entry which is preliminary data.</text>
</comment>
<sequence>MKLAPYDDILGDMATNYSTITLALVPSSTFVDSQYLGEFSRGAYYLLLLGTIAAALAFFIGFIKHTVGYLASTVFAIIGSVLLLIGAVIWTVIIKKAQAINGVVVSLPSGLVPLDITVEVGNALFLAWAAFACLIVSIMPYMISCCTYRG</sequence>
<protein>
    <submittedName>
        <fullName evidence="2">Uncharacterized protein</fullName>
    </submittedName>
</protein>
<dbReference type="EMBL" id="MLYV02000643">
    <property type="protein sequence ID" value="PSR80724.1"/>
    <property type="molecule type" value="Genomic_DNA"/>
</dbReference>
<accession>A0A2R6NYT2</accession>
<feature type="transmembrane region" description="Helical" evidence="1">
    <location>
        <begin position="69"/>
        <end position="92"/>
    </location>
</feature>
<feature type="transmembrane region" description="Helical" evidence="1">
    <location>
        <begin position="43"/>
        <end position="63"/>
    </location>
</feature>
<keyword evidence="1" id="KW-0472">Membrane</keyword>
<reference evidence="2 3" key="1">
    <citation type="submission" date="2018-02" db="EMBL/GenBank/DDBJ databases">
        <title>Genome sequence of the basidiomycete white-rot fungus Phlebia centrifuga.</title>
        <authorList>
            <person name="Granchi Z."/>
            <person name="Peng M."/>
            <person name="de Vries R.P."/>
            <person name="Hilden K."/>
            <person name="Makela M.R."/>
            <person name="Grigoriev I."/>
            <person name="Riley R."/>
        </authorList>
    </citation>
    <scope>NUCLEOTIDE SEQUENCE [LARGE SCALE GENOMIC DNA]</scope>
    <source>
        <strain evidence="2 3">FBCC195</strain>
    </source>
</reference>
<gene>
    <name evidence="2" type="ORF">PHLCEN_2v6640</name>
</gene>
<dbReference type="OrthoDB" id="3349852at2759"/>
<feature type="transmembrane region" description="Helical" evidence="1">
    <location>
        <begin position="124"/>
        <end position="143"/>
    </location>
</feature>
<keyword evidence="3" id="KW-1185">Reference proteome</keyword>
<organism evidence="2 3">
    <name type="scientific">Hermanssonia centrifuga</name>
    <dbReference type="NCBI Taxonomy" id="98765"/>
    <lineage>
        <taxon>Eukaryota</taxon>
        <taxon>Fungi</taxon>
        <taxon>Dikarya</taxon>
        <taxon>Basidiomycota</taxon>
        <taxon>Agaricomycotina</taxon>
        <taxon>Agaricomycetes</taxon>
        <taxon>Polyporales</taxon>
        <taxon>Meruliaceae</taxon>
        <taxon>Hermanssonia</taxon>
    </lineage>
</organism>
<dbReference type="AlphaFoldDB" id="A0A2R6NYT2"/>